<keyword evidence="1 3" id="KW-0378">Hydrolase</keyword>
<dbReference type="EMBL" id="KZ987789">
    <property type="protein sequence ID" value="RKP14807.1"/>
    <property type="molecule type" value="Genomic_DNA"/>
</dbReference>
<keyword evidence="4" id="KW-1185">Reference proteome</keyword>
<dbReference type="GO" id="GO:0016787">
    <property type="term" value="F:hydrolase activity"/>
    <property type="evidence" value="ECO:0007669"/>
    <property type="project" value="UniProtKB-KW"/>
</dbReference>
<accession>A0A4P9Y6V4</accession>
<dbReference type="Gene3D" id="3.40.50.1820">
    <property type="entry name" value="alpha/beta hydrolase"/>
    <property type="match status" value="1"/>
</dbReference>
<name>A0A4P9Y6V4_9FUNG</name>
<proteinExistence type="predicted"/>
<dbReference type="OrthoDB" id="6495301at2759"/>
<evidence type="ECO:0000313" key="3">
    <source>
        <dbReference type="EMBL" id="RKP14807.1"/>
    </source>
</evidence>
<dbReference type="Proteomes" id="UP000267251">
    <property type="component" value="Unassembled WGS sequence"/>
</dbReference>
<dbReference type="Pfam" id="PF20434">
    <property type="entry name" value="BD-FAE"/>
    <property type="match status" value="1"/>
</dbReference>
<feature type="non-terminal residue" evidence="3">
    <location>
        <position position="1"/>
    </location>
</feature>
<feature type="domain" description="BD-FAE-like" evidence="2">
    <location>
        <begin position="1"/>
        <end position="184"/>
    </location>
</feature>
<evidence type="ECO:0000313" key="4">
    <source>
        <dbReference type="Proteomes" id="UP000267251"/>
    </source>
</evidence>
<dbReference type="PANTHER" id="PTHR48081">
    <property type="entry name" value="AB HYDROLASE SUPERFAMILY PROTEIN C4A8.06C"/>
    <property type="match status" value="1"/>
</dbReference>
<dbReference type="SUPFAM" id="SSF53474">
    <property type="entry name" value="alpha/beta-Hydrolases"/>
    <property type="match status" value="1"/>
</dbReference>
<evidence type="ECO:0000256" key="1">
    <source>
        <dbReference type="ARBA" id="ARBA00022801"/>
    </source>
</evidence>
<evidence type="ECO:0000259" key="2">
    <source>
        <dbReference type="Pfam" id="PF20434"/>
    </source>
</evidence>
<feature type="non-terminal residue" evidence="3">
    <location>
        <position position="188"/>
    </location>
</feature>
<dbReference type="PANTHER" id="PTHR48081:SF33">
    <property type="entry name" value="KYNURENINE FORMAMIDASE"/>
    <property type="match status" value="1"/>
</dbReference>
<dbReference type="InterPro" id="IPR049492">
    <property type="entry name" value="BD-FAE-like_dom"/>
</dbReference>
<dbReference type="InterPro" id="IPR050300">
    <property type="entry name" value="GDXG_lipolytic_enzyme"/>
</dbReference>
<gene>
    <name evidence="3" type="ORF">BJ684DRAFT_2360</name>
</gene>
<organism evidence="3 4">
    <name type="scientific">Piptocephalis cylindrospora</name>
    <dbReference type="NCBI Taxonomy" id="1907219"/>
    <lineage>
        <taxon>Eukaryota</taxon>
        <taxon>Fungi</taxon>
        <taxon>Fungi incertae sedis</taxon>
        <taxon>Zoopagomycota</taxon>
        <taxon>Zoopagomycotina</taxon>
        <taxon>Zoopagomycetes</taxon>
        <taxon>Zoopagales</taxon>
        <taxon>Piptocephalidaceae</taxon>
        <taxon>Piptocephalis</taxon>
    </lineage>
</organism>
<reference evidence="4" key="1">
    <citation type="journal article" date="2018" name="Nat. Microbiol.">
        <title>Leveraging single-cell genomics to expand the fungal tree of life.</title>
        <authorList>
            <person name="Ahrendt S.R."/>
            <person name="Quandt C.A."/>
            <person name="Ciobanu D."/>
            <person name="Clum A."/>
            <person name="Salamov A."/>
            <person name="Andreopoulos B."/>
            <person name="Cheng J.F."/>
            <person name="Woyke T."/>
            <person name="Pelin A."/>
            <person name="Henrissat B."/>
            <person name="Reynolds N.K."/>
            <person name="Benny G.L."/>
            <person name="Smith M.E."/>
            <person name="James T.Y."/>
            <person name="Grigoriev I.V."/>
        </authorList>
    </citation>
    <scope>NUCLEOTIDE SEQUENCE [LARGE SCALE GENOMIC DNA]</scope>
</reference>
<dbReference type="InterPro" id="IPR029058">
    <property type="entry name" value="AB_hydrolase_fold"/>
</dbReference>
<sequence length="188" mass="20469">LIVFIHGGAWRSNSPDQFSEQASLLFDHAAHPDQLAVAIPAYRLSLAPDWPQHPAHLDDLTQALTHLSSQGVTRLHLIGHSCGATLAAQLTLDHRIPPNLQLQSVAGIEGIYDLPALVNDFPSYADHFVNDAFGKDPAQWTKASPAHMILSPSACFAPIPWLLIQSMEDELINLTQTSLFAHALAQAH</sequence>
<protein>
    <submittedName>
        <fullName evidence="3">Alpha/Beta hydrolase protein</fullName>
    </submittedName>
</protein>
<dbReference type="AlphaFoldDB" id="A0A4P9Y6V4"/>